<organism evidence="7 8">
    <name type="scientific">Roseimaritima ulvae</name>
    <dbReference type="NCBI Taxonomy" id="980254"/>
    <lineage>
        <taxon>Bacteria</taxon>
        <taxon>Pseudomonadati</taxon>
        <taxon>Planctomycetota</taxon>
        <taxon>Planctomycetia</taxon>
        <taxon>Pirellulales</taxon>
        <taxon>Pirellulaceae</taxon>
        <taxon>Roseimaritima</taxon>
    </lineage>
</organism>
<dbReference type="Proteomes" id="UP000325286">
    <property type="component" value="Chromosome"/>
</dbReference>
<dbReference type="OrthoDB" id="255903at2"/>
<dbReference type="InterPro" id="IPR007627">
    <property type="entry name" value="RNA_pol_sigma70_r2"/>
</dbReference>
<dbReference type="Gene3D" id="1.10.1740.10">
    <property type="match status" value="1"/>
</dbReference>
<keyword evidence="8" id="KW-1185">Reference proteome</keyword>
<dbReference type="GO" id="GO:0006352">
    <property type="term" value="P:DNA-templated transcription initiation"/>
    <property type="evidence" value="ECO:0007669"/>
    <property type="project" value="InterPro"/>
</dbReference>
<comment type="similarity">
    <text evidence="1">Belongs to the sigma-70 factor family. ECF subfamily.</text>
</comment>
<gene>
    <name evidence="7" type="primary">sigE_12</name>
    <name evidence="7" type="ORF">UC8_52420</name>
</gene>
<dbReference type="PANTHER" id="PTHR43133:SF8">
    <property type="entry name" value="RNA POLYMERASE SIGMA FACTOR HI_1459-RELATED"/>
    <property type="match status" value="1"/>
</dbReference>
<evidence type="ECO:0000259" key="6">
    <source>
        <dbReference type="Pfam" id="PF04542"/>
    </source>
</evidence>
<name>A0A5B9QVY0_9BACT</name>
<dbReference type="NCBIfam" id="TIGR02937">
    <property type="entry name" value="sigma70-ECF"/>
    <property type="match status" value="1"/>
</dbReference>
<dbReference type="GO" id="GO:0003677">
    <property type="term" value="F:DNA binding"/>
    <property type="evidence" value="ECO:0007669"/>
    <property type="project" value="UniProtKB-KW"/>
</dbReference>
<dbReference type="EMBL" id="CP042914">
    <property type="protein sequence ID" value="QEG43197.1"/>
    <property type="molecule type" value="Genomic_DNA"/>
</dbReference>
<evidence type="ECO:0000256" key="1">
    <source>
        <dbReference type="ARBA" id="ARBA00010641"/>
    </source>
</evidence>
<evidence type="ECO:0000256" key="4">
    <source>
        <dbReference type="ARBA" id="ARBA00023125"/>
    </source>
</evidence>
<dbReference type="InterPro" id="IPR014284">
    <property type="entry name" value="RNA_pol_sigma-70_dom"/>
</dbReference>
<dbReference type="RefSeq" id="WP_068139046.1">
    <property type="nucleotide sequence ID" value="NZ_CP042914.1"/>
</dbReference>
<evidence type="ECO:0000313" key="8">
    <source>
        <dbReference type="Proteomes" id="UP000325286"/>
    </source>
</evidence>
<evidence type="ECO:0000313" key="7">
    <source>
        <dbReference type="EMBL" id="QEG43197.1"/>
    </source>
</evidence>
<evidence type="ECO:0000256" key="2">
    <source>
        <dbReference type="ARBA" id="ARBA00023015"/>
    </source>
</evidence>
<keyword evidence="3" id="KW-0731">Sigma factor</keyword>
<feature type="domain" description="RNA polymerase sigma-70 region 2" evidence="6">
    <location>
        <begin position="31"/>
        <end position="97"/>
    </location>
</feature>
<dbReference type="KEGG" id="rul:UC8_52420"/>
<protein>
    <submittedName>
        <fullName evidence="7">ECF RNA polymerase sigma factor SigE</fullName>
    </submittedName>
</protein>
<dbReference type="SUPFAM" id="SSF88946">
    <property type="entry name" value="Sigma2 domain of RNA polymerase sigma factors"/>
    <property type="match status" value="1"/>
</dbReference>
<dbReference type="GO" id="GO:0016987">
    <property type="term" value="F:sigma factor activity"/>
    <property type="evidence" value="ECO:0007669"/>
    <property type="project" value="UniProtKB-KW"/>
</dbReference>
<reference evidence="7 8" key="1">
    <citation type="submission" date="2019-08" db="EMBL/GenBank/DDBJ databases">
        <title>Deep-cultivation of Planctomycetes and their phenomic and genomic characterization uncovers novel biology.</title>
        <authorList>
            <person name="Wiegand S."/>
            <person name="Jogler M."/>
            <person name="Boedeker C."/>
            <person name="Pinto D."/>
            <person name="Vollmers J."/>
            <person name="Rivas-Marin E."/>
            <person name="Kohn T."/>
            <person name="Peeters S.H."/>
            <person name="Heuer A."/>
            <person name="Rast P."/>
            <person name="Oberbeckmann S."/>
            <person name="Bunk B."/>
            <person name="Jeske O."/>
            <person name="Meyerdierks A."/>
            <person name="Storesund J.E."/>
            <person name="Kallscheuer N."/>
            <person name="Luecker S."/>
            <person name="Lage O.M."/>
            <person name="Pohl T."/>
            <person name="Merkel B.J."/>
            <person name="Hornburger P."/>
            <person name="Mueller R.-W."/>
            <person name="Bruemmer F."/>
            <person name="Labrenz M."/>
            <person name="Spormann A.M."/>
            <person name="Op den Camp H."/>
            <person name="Overmann J."/>
            <person name="Amann R."/>
            <person name="Jetten M.S.M."/>
            <person name="Mascher T."/>
            <person name="Medema M.H."/>
            <person name="Devos D.P."/>
            <person name="Kaster A.-K."/>
            <person name="Ovreas L."/>
            <person name="Rohde M."/>
            <person name="Galperin M.Y."/>
            <person name="Jogler C."/>
        </authorList>
    </citation>
    <scope>NUCLEOTIDE SEQUENCE [LARGE SCALE GENOMIC DNA]</scope>
    <source>
        <strain evidence="7 8">UC8</strain>
    </source>
</reference>
<accession>A0A5B9QVY0</accession>
<keyword evidence="5" id="KW-0804">Transcription</keyword>
<dbReference type="SUPFAM" id="SSF88659">
    <property type="entry name" value="Sigma3 and sigma4 domains of RNA polymerase sigma factors"/>
    <property type="match status" value="1"/>
</dbReference>
<sequence>MTSSSPETRASLILRLRDAADVVAWDEFTEVYAPVVFRVARRQGLQPADADDLVQEVLCAVARTVTQWIERDDRGSFRAWLFRIARNMSINFLTRRRYQPWSRGGDLAVERFAAIEASDVSSEFDMEYRREIFTRASEIVRGRVSPTTWKAFYRTSVEQQSVDAVAQQLGVSPGSVYIARSRVLKRLRSVVETFQERSDDDV</sequence>
<evidence type="ECO:0000256" key="5">
    <source>
        <dbReference type="ARBA" id="ARBA00023163"/>
    </source>
</evidence>
<keyword evidence="4" id="KW-0238">DNA-binding</keyword>
<dbReference type="InterPro" id="IPR013325">
    <property type="entry name" value="RNA_pol_sigma_r2"/>
</dbReference>
<dbReference type="InterPro" id="IPR039425">
    <property type="entry name" value="RNA_pol_sigma-70-like"/>
</dbReference>
<dbReference type="InterPro" id="IPR013324">
    <property type="entry name" value="RNA_pol_sigma_r3/r4-like"/>
</dbReference>
<keyword evidence="2" id="KW-0805">Transcription regulation</keyword>
<dbReference type="Pfam" id="PF04542">
    <property type="entry name" value="Sigma70_r2"/>
    <property type="match status" value="1"/>
</dbReference>
<dbReference type="AlphaFoldDB" id="A0A5B9QVY0"/>
<proteinExistence type="inferred from homology"/>
<evidence type="ECO:0000256" key="3">
    <source>
        <dbReference type="ARBA" id="ARBA00023082"/>
    </source>
</evidence>
<dbReference type="PANTHER" id="PTHR43133">
    <property type="entry name" value="RNA POLYMERASE ECF-TYPE SIGMA FACTO"/>
    <property type="match status" value="1"/>
</dbReference>